<feature type="non-terminal residue" evidence="3">
    <location>
        <position position="242"/>
    </location>
</feature>
<proteinExistence type="predicted"/>
<evidence type="ECO:0000259" key="2">
    <source>
        <dbReference type="Pfam" id="PF01814"/>
    </source>
</evidence>
<evidence type="ECO:0000313" key="4">
    <source>
        <dbReference type="Proteomes" id="UP000070544"/>
    </source>
</evidence>
<dbReference type="InterPro" id="IPR012312">
    <property type="entry name" value="Hemerythrin-like"/>
</dbReference>
<keyword evidence="4" id="KW-1185">Reference proteome</keyword>
<dbReference type="Gene3D" id="1.20.120.520">
    <property type="entry name" value="nmb1532 protein domain like"/>
    <property type="match status" value="1"/>
</dbReference>
<evidence type="ECO:0000313" key="3">
    <source>
        <dbReference type="EMBL" id="KXS20003.1"/>
    </source>
</evidence>
<dbReference type="AlphaFoldDB" id="A0A139ATU4"/>
<dbReference type="PANTHER" id="PTHR35585">
    <property type="entry name" value="HHE DOMAIN PROTEIN (AFU_ORTHOLOGUE AFUA_4G00730)"/>
    <property type="match status" value="1"/>
</dbReference>
<dbReference type="Pfam" id="PF01814">
    <property type="entry name" value="Hemerythrin"/>
    <property type="match status" value="1"/>
</dbReference>
<dbReference type="STRING" id="1344416.A0A139ATU4"/>
<protein>
    <recommendedName>
        <fullName evidence="2">Hemerythrin-like domain-containing protein</fullName>
    </recommendedName>
</protein>
<sequence>MSALSLSTLGIGARQPSIAAPAVLACSRAAACLRRAPYITTPVRFFSEGKAKTLPEAIRADHEALRNLFSRYKASPDESEKRSLLNQYIREIIQHSTAEELVLYPALLSLSSKSASASASASASQETASRLEAERTAHHRMKEALGSVNRLLISGNEVTNPEGFGFSPDVQQKVEEAMVDFDRHMREEETGDLAVLVAEMPEEELVRLAGEFETRKMFVPTRPHPGVPESGGIAETVAAASA</sequence>
<reference evidence="3 4" key="1">
    <citation type="journal article" date="2015" name="Genome Biol. Evol.">
        <title>Phylogenomic analyses indicate that early fungi evolved digesting cell walls of algal ancestors of land plants.</title>
        <authorList>
            <person name="Chang Y."/>
            <person name="Wang S."/>
            <person name="Sekimoto S."/>
            <person name="Aerts A.L."/>
            <person name="Choi C."/>
            <person name="Clum A."/>
            <person name="LaButti K.M."/>
            <person name="Lindquist E.A."/>
            <person name="Yee Ngan C."/>
            <person name="Ohm R.A."/>
            <person name="Salamov A.A."/>
            <person name="Grigoriev I.V."/>
            <person name="Spatafora J.W."/>
            <person name="Berbee M.L."/>
        </authorList>
    </citation>
    <scope>NUCLEOTIDE SEQUENCE [LARGE SCALE GENOMIC DNA]</scope>
    <source>
        <strain evidence="3 4">JEL478</strain>
    </source>
</reference>
<organism evidence="3 4">
    <name type="scientific">Gonapodya prolifera (strain JEL478)</name>
    <name type="common">Monoblepharis prolifera</name>
    <dbReference type="NCBI Taxonomy" id="1344416"/>
    <lineage>
        <taxon>Eukaryota</taxon>
        <taxon>Fungi</taxon>
        <taxon>Fungi incertae sedis</taxon>
        <taxon>Chytridiomycota</taxon>
        <taxon>Chytridiomycota incertae sedis</taxon>
        <taxon>Monoblepharidomycetes</taxon>
        <taxon>Monoblepharidales</taxon>
        <taxon>Gonapodyaceae</taxon>
        <taxon>Gonapodya</taxon>
    </lineage>
</organism>
<evidence type="ECO:0000256" key="1">
    <source>
        <dbReference type="SAM" id="MobiDB-lite"/>
    </source>
</evidence>
<feature type="region of interest" description="Disordered" evidence="1">
    <location>
        <begin position="219"/>
        <end position="242"/>
    </location>
</feature>
<dbReference type="Proteomes" id="UP000070544">
    <property type="component" value="Unassembled WGS sequence"/>
</dbReference>
<dbReference type="OMA" id="QNAFVWE"/>
<dbReference type="EMBL" id="KQ965736">
    <property type="protein sequence ID" value="KXS20003.1"/>
    <property type="molecule type" value="Genomic_DNA"/>
</dbReference>
<name>A0A139ATU4_GONPJ</name>
<accession>A0A139ATU4</accession>
<dbReference type="OrthoDB" id="9983919at2759"/>
<gene>
    <name evidence="3" type="ORF">M427DRAFT_151970</name>
</gene>
<dbReference type="PANTHER" id="PTHR35585:SF1">
    <property type="entry name" value="HHE DOMAIN PROTEIN (AFU_ORTHOLOGUE AFUA_4G00730)"/>
    <property type="match status" value="1"/>
</dbReference>
<feature type="domain" description="Hemerythrin-like" evidence="2">
    <location>
        <begin position="56"/>
        <end position="191"/>
    </location>
</feature>